<reference evidence="2 3" key="1">
    <citation type="submission" date="2024-02" db="EMBL/GenBank/DDBJ databases">
        <title>A draft genome for the cacao thread blight pathogen Marasmius crinis-equi.</title>
        <authorList>
            <person name="Cohen S.P."/>
            <person name="Baruah I.K."/>
            <person name="Amoako-Attah I."/>
            <person name="Bukari Y."/>
            <person name="Meinhardt L.W."/>
            <person name="Bailey B.A."/>
        </authorList>
    </citation>
    <scope>NUCLEOTIDE SEQUENCE [LARGE SCALE GENOMIC DNA]</scope>
    <source>
        <strain evidence="2 3">GH-76</strain>
    </source>
</reference>
<protein>
    <recommendedName>
        <fullName evidence="4">Ornithine cyclodeaminase</fullName>
    </recommendedName>
</protein>
<evidence type="ECO:0000256" key="1">
    <source>
        <dbReference type="ARBA" id="ARBA00008903"/>
    </source>
</evidence>
<dbReference type="InterPro" id="IPR023401">
    <property type="entry name" value="ODC_N"/>
</dbReference>
<dbReference type="Pfam" id="PF02423">
    <property type="entry name" value="OCD_Mu_crystall"/>
    <property type="match status" value="1"/>
</dbReference>
<dbReference type="Gene3D" id="3.30.1780.10">
    <property type="entry name" value="ornithine cyclodeaminase, domain 1"/>
    <property type="match status" value="1"/>
</dbReference>
<sequence length="388" mass="41273">MSLLVLSANDVERVTSNFSPEYLQLLMADVFALTSSSATDSNSSSYTPHRIAIPTEHHKALFMPARISATGTTMKVVAVPTRSNDAGGLPASTIVLDKNSGAVKAIVNARSLTALRNAGGSLLSTTLVGPRNPEHIVAFGAGEQIFAHLDVHLKAFSSLRTCTIVNRSLNSRVQTVIDKLKPAHPSVDITVLTLHAKDGTLNPEVKHKLSNASIIITATPSKVPLFPSSWVPSGVHLILIGSYTPEMKEVDKDLVMRAVRSKDTVGISPRLLVDSVQACFREAGELLDAGLLEDQMQEIGTLVLEARARDEKATTKAMRAILWDGSDSPDSSATRSTTFDGPVTIFKSVGVGLQDVAIACAVVEEAKGIQSEGNGTNLGVLVDNYDKV</sequence>
<evidence type="ECO:0008006" key="4">
    <source>
        <dbReference type="Google" id="ProtNLM"/>
    </source>
</evidence>
<name>A0ABR3FT39_9AGAR</name>
<dbReference type="Proteomes" id="UP001465976">
    <property type="component" value="Unassembled WGS sequence"/>
</dbReference>
<proteinExistence type="inferred from homology"/>
<keyword evidence="3" id="KW-1185">Reference proteome</keyword>
<dbReference type="Gene3D" id="3.40.50.720">
    <property type="entry name" value="NAD(P)-binding Rossmann-like Domain"/>
    <property type="match status" value="1"/>
</dbReference>
<organism evidence="2 3">
    <name type="scientific">Marasmius crinis-equi</name>
    <dbReference type="NCBI Taxonomy" id="585013"/>
    <lineage>
        <taxon>Eukaryota</taxon>
        <taxon>Fungi</taxon>
        <taxon>Dikarya</taxon>
        <taxon>Basidiomycota</taxon>
        <taxon>Agaricomycotina</taxon>
        <taxon>Agaricomycetes</taxon>
        <taxon>Agaricomycetidae</taxon>
        <taxon>Agaricales</taxon>
        <taxon>Marasmiineae</taxon>
        <taxon>Marasmiaceae</taxon>
        <taxon>Marasmius</taxon>
    </lineage>
</organism>
<evidence type="ECO:0000313" key="2">
    <source>
        <dbReference type="EMBL" id="KAL0578645.1"/>
    </source>
</evidence>
<gene>
    <name evidence="2" type="ORF">V5O48_003345</name>
</gene>
<evidence type="ECO:0000313" key="3">
    <source>
        <dbReference type="Proteomes" id="UP001465976"/>
    </source>
</evidence>
<dbReference type="SUPFAM" id="SSF51735">
    <property type="entry name" value="NAD(P)-binding Rossmann-fold domains"/>
    <property type="match status" value="1"/>
</dbReference>
<dbReference type="InterPro" id="IPR036291">
    <property type="entry name" value="NAD(P)-bd_dom_sf"/>
</dbReference>
<accession>A0ABR3FT39</accession>
<dbReference type="InterPro" id="IPR003462">
    <property type="entry name" value="ODC_Mu_crystall"/>
</dbReference>
<dbReference type="PANTHER" id="PTHR13812">
    <property type="entry name" value="KETIMINE REDUCTASE MU-CRYSTALLIN"/>
    <property type="match status" value="1"/>
</dbReference>
<comment type="similarity">
    <text evidence="1">Belongs to the ornithine cyclodeaminase/mu-crystallin family.</text>
</comment>
<dbReference type="EMBL" id="JBAHYK010000090">
    <property type="protein sequence ID" value="KAL0578645.1"/>
    <property type="molecule type" value="Genomic_DNA"/>
</dbReference>
<comment type="caution">
    <text evidence="2">The sequence shown here is derived from an EMBL/GenBank/DDBJ whole genome shotgun (WGS) entry which is preliminary data.</text>
</comment>
<dbReference type="PANTHER" id="PTHR13812:SF19">
    <property type="entry name" value="KETIMINE REDUCTASE MU-CRYSTALLIN"/>
    <property type="match status" value="1"/>
</dbReference>